<dbReference type="EMBL" id="GBRH01228596">
    <property type="protein sequence ID" value="JAD69299.1"/>
    <property type="molecule type" value="Transcribed_RNA"/>
</dbReference>
<protein>
    <submittedName>
        <fullName evidence="1">Uncharacterized protein</fullName>
    </submittedName>
</protein>
<name>A0A0A9BZ23_ARUDO</name>
<evidence type="ECO:0000313" key="1">
    <source>
        <dbReference type="EMBL" id="JAD69299.1"/>
    </source>
</evidence>
<reference evidence="1" key="2">
    <citation type="journal article" date="2015" name="Data Brief">
        <title>Shoot transcriptome of the giant reed, Arundo donax.</title>
        <authorList>
            <person name="Barrero R.A."/>
            <person name="Guerrero F.D."/>
            <person name="Moolhuijzen P."/>
            <person name="Goolsby J.A."/>
            <person name="Tidwell J."/>
            <person name="Bellgard S.E."/>
            <person name="Bellgard M.I."/>
        </authorList>
    </citation>
    <scope>NUCLEOTIDE SEQUENCE</scope>
    <source>
        <tissue evidence="1">Shoot tissue taken approximately 20 cm above the soil surface</tissue>
    </source>
</reference>
<accession>A0A0A9BZ23</accession>
<sequence>MLMQMVEKDVSMITSCIRGDNTLTYDNTLA</sequence>
<reference evidence="1" key="1">
    <citation type="submission" date="2014-09" db="EMBL/GenBank/DDBJ databases">
        <authorList>
            <person name="Magalhaes I.L.F."/>
            <person name="Oliveira U."/>
            <person name="Santos F.R."/>
            <person name="Vidigal T.H.D.A."/>
            <person name="Brescovit A.D."/>
            <person name="Santos A.J."/>
        </authorList>
    </citation>
    <scope>NUCLEOTIDE SEQUENCE</scope>
    <source>
        <tissue evidence="1">Shoot tissue taken approximately 20 cm above the soil surface</tissue>
    </source>
</reference>
<organism evidence="1">
    <name type="scientific">Arundo donax</name>
    <name type="common">Giant reed</name>
    <name type="synonym">Donax arundinaceus</name>
    <dbReference type="NCBI Taxonomy" id="35708"/>
    <lineage>
        <taxon>Eukaryota</taxon>
        <taxon>Viridiplantae</taxon>
        <taxon>Streptophyta</taxon>
        <taxon>Embryophyta</taxon>
        <taxon>Tracheophyta</taxon>
        <taxon>Spermatophyta</taxon>
        <taxon>Magnoliopsida</taxon>
        <taxon>Liliopsida</taxon>
        <taxon>Poales</taxon>
        <taxon>Poaceae</taxon>
        <taxon>PACMAD clade</taxon>
        <taxon>Arundinoideae</taxon>
        <taxon>Arundineae</taxon>
        <taxon>Arundo</taxon>
    </lineage>
</organism>
<proteinExistence type="predicted"/>
<dbReference type="AlphaFoldDB" id="A0A0A9BZ23"/>